<gene>
    <name evidence="1" type="ORF">ACFMB1_04395</name>
</gene>
<proteinExistence type="predicted"/>
<evidence type="ECO:0000313" key="1">
    <source>
        <dbReference type="EMBL" id="MFC6034770.1"/>
    </source>
</evidence>
<reference evidence="1 2" key="1">
    <citation type="submission" date="2024-09" db="EMBL/GenBank/DDBJ databases">
        <authorList>
            <person name="Zhang Z.-H."/>
        </authorList>
    </citation>
    <scope>NUCLEOTIDE SEQUENCE [LARGE SCALE GENOMIC DNA]</scope>
    <source>
        <strain evidence="1 2">HHTR114</strain>
    </source>
</reference>
<keyword evidence="2" id="KW-1185">Reference proteome</keyword>
<comment type="caution">
    <text evidence="1">The sequence shown here is derived from an EMBL/GenBank/DDBJ whole genome shotgun (WGS) entry which is preliminary data.</text>
</comment>
<evidence type="ECO:0000313" key="2">
    <source>
        <dbReference type="Proteomes" id="UP001596116"/>
    </source>
</evidence>
<name>A0ABW1KTY0_9PROT</name>
<protein>
    <submittedName>
        <fullName evidence="1">Uncharacterized protein</fullName>
    </submittedName>
</protein>
<dbReference type="Proteomes" id="UP001596116">
    <property type="component" value="Unassembled WGS sequence"/>
</dbReference>
<dbReference type="RefSeq" id="WP_379881568.1">
    <property type="nucleotide sequence ID" value="NZ_JBHPON010000001.1"/>
</dbReference>
<dbReference type="EMBL" id="JBHPON010000001">
    <property type="protein sequence ID" value="MFC6034770.1"/>
    <property type="molecule type" value="Genomic_DNA"/>
</dbReference>
<sequence>MQIILGLVVRVGDAPVGEFAGGEDLVEPGQLLIGQQVFDLDKNGGLPRLFCVFVMPR</sequence>
<organism evidence="1 2">
    <name type="scientific">Hyphococcus aureus</name>
    <dbReference type="NCBI Taxonomy" id="2666033"/>
    <lineage>
        <taxon>Bacteria</taxon>
        <taxon>Pseudomonadati</taxon>
        <taxon>Pseudomonadota</taxon>
        <taxon>Alphaproteobacteria</taxon>
        <taxon>Parvularculales</taxon>
        <taxon>Parvularculaceae</taxon>
        <taxon>Hyphococcus</taxon>
    </lineage>
</organism>
<accession>A0ABW1KTY0</accession>